<dbReference type="InterPro" id="IPR000014">
    <property type="entry name" value="PAS"/>
</dbReference>
<reference evidence="6" key="1">
    <citation type="journal article" date="2019" name="Int. J. Syst. Evol. Microbiol.">
        <title>The Global Catalogue of Microorganisms (GCM) 10K type strain sequencing project: providing services to taxonomists for standard genome sequencing and annotation.</title>
        <authorList>
            <consortium name="The Broad Institute Genomics Platform"/>
            <consortium name="The Broad Institute Genome Sequencing Center for Infectious Disease"/>
            <person name="Wu L."/>
            <person name="Ma J."/>
        </authorList>
    </citation>
    <scope>NUCLEOTIDE SEQUENCE [LARGE SCALE GENOMIC DNA]</scope>
    <source>
        <strain evidence="6">CGMCC 4.7035</strain>
    </source>
</reference>
<dbReference type="SUPFAM" id="SSF55874">
    <property type="entry name" value="ATPase domain of HSP90 chaperone/DNA topoisomerase II/histidine kinase"/>
    <property type="match status" value="1"/>
</dbReference>
<evidence type="ECO:0000313" key="6">
    <source>
        <dbReference type="Proteomes" id="UP001595701"/>
    </source>
</evidence>
<evidence type="ECO:0000313" key="5">
    <source>
        <dbReference type="EMBL" id="MFC3574429.1"/>
    </source>
</evidence>
<sequence>MAHNEAISPVEGAAVLEALFHQSPTGLMLLDTELRILWINVNTPVLKSGTPEEIIGRHFTDVCDLSAPGEVEAMLHGVLESGAPARGRRLEVRPKGAPGPEYRFSVSAFRLEDAQGRILGVLTEILGVTECEKVRARLRLLGSVRDRVGQTLDVVATCEDLVQAVVPDLADLAVVEVVEAVVRGEEPPPSPLGREVPLRRAAFARSGGEDQVQAHPVGDVRALPFPTPYAQTLADLRPRLVALGPETPWLAAVPQRAEAIRASGAQSLVTTPLTLRGKVLGLMSLYRTDQGDVFDQGDVILADAVAAHAALCIDNARRYTREHTIALTIQRHLLLPEVATQTTVETAHILVPSETGGGCGFDTFALSGARTALVVGEVAGRGIHAATTMGQIGTAAHSLAALDLEPDELLARLNDTAISLAQERAALPPGDPMPLTGSCAYAVYDPLAGTCTIALAGHPPPVIAHPDGSTQIPHLPSGPPLGRTEGPPFAATTVPLPDGSVLAFYTPSLLHTSQSPEILQRVLAHTDRPLQDLCDDVLYRLRNDTRHGDVILLLARTHTLPADQVAAWHLDPHPKAVATARTHAQHQLTHWGVDEETAYTTETIVSELVTNAIRYGTPPVQLRLIKDRTLTCEVHDSNALAPRLRHAKTIDEGGRGLFIIAQLAQNWGVRYSLDGKIVWAEQTLPPAASPHPQQRS</sequence>
<dbReference type="InterPro" id="IPR003594">
    <property type="entry name" value="HATPase_dom"/>
</dbReference>
<dbReference type="SMART" id="SM00091">
    <property type="entry name" value="PAS"/>
    <property type="match status" value="1"/>
</dbReference>
<dbReference type="PANTHER" id="PTHR43156">
    <property type="entry name" value="STAGE II SPORULATION PROTEIN E-RELATED"/>
    <property type="match status" value="1"/>
</dbReference>
<keyword evidence="6" id="KW-1185">Reference proteome</keyword>
<dbReference type="Gene3D" id="3.30.450.20">
    <property type="entry name" value="PAS domain"/>
    <property type="match status" value="1"/>
</dbReference>
<feature type="domain" description="PPM-type phosphatase" evidence="4">
    <location>
        <begin position="341"/>
        <end position="557"/>
    </location>
</feature>
<dbReference type="Gene3D" id="3.30.450.40">
    <property type="match status" value="1"/>
</dbReference>
<dbReference type="Proteomes" id="UP001595701">
    <property type="component" value="Unassembled WGS sequence"/>
</dbReference>
<organism evidence="5 6">
    <name type="scientific">Streptomyces yaanensis</name>
    <dbReference type="NCBI Taxonomy" id="1142239"/>
    <lineage>
        <taxon>Bacteria</taxon>
        <taxon>Bacillati</taxon>
        <taxon>Actinomycetota</taxon>
        <taxon>Actinomycetes</taxon>
        <taxon>Kitasatosporales</taxon>
        <taxon>Streptomycetaceae</taxon>
        <taxon>Streptomyces</taxon>
    </lineage>
</organism>
<dbReference type="Pfam" id="PF13581">
    <property type="entry name" value="HATPase_c_2"/>
    <property type="match status" value="1"/>
</dbReference>
<evidence type="ECO:0000259" key="2">
    <source>
        <dbReference type="SMART" id="SM00065"/>
    </source>
</evidence>
<dbReference type="SMART" id="SM00065">
    <property type="entry name" value="GAF"/>
    <property type="match status" value="1"/>
</dbReference>
<dbReference type="Gene3D" id="3.60.40.10">
    <property type="entry name" value="PPM-type phosphatase domain"/>
    <property type="match status" value="1"/>
</dbReference>
<dbReference type="InterPro" id="IPR036457">
    <property type="entry name" value="PPM-type-like_dom_sf"/>
</dbReference>
<comment type="caution">
    <text evidence="5">The sequence shown here is derived from an EMBL/GenBank/DDBJ whole genome shotgun (WGS) entry which is preliminary data.</text>
</comment>
<dbReference type="SUPFAM" id="SSF55785">
    <property type="entry name" value="PYP-like sensor domain (PAS domain)"/>
    <property type="match status" value="1"/>
</dbReference>
<accession>A0ABV7SEX9</accession>
<evidence type="ECO:0000259" key="3">
    <source>
        <dbReference type="SMART" id="SM00091"/>
    </source>
</evidence>
<name>A0ABV7SEX9_9ACTN</name>
<dbReference type="Pfam" id="PF01590">
    <property type="entry name" value="GAF"/>
    <property type="match status" value="1"/>
</dbReference>
<dbReference type="SUPFAM" id="SSF55781">
    <property type="entry name" value="GAF domain-like"/>
    <property type="match status" value="1"/>
</dbReference>
<dbReference type="InterPro" id="IPR036890">
    <property type="entry name" value="HATPase_C_sf"/>
</dbReference>
<dbReference type="CDD" id="cd00130">
    <property type="entry name" value="PAS"/>
    <property type="match status" value="1"/>
</dbReference>
<evidence type="ECO:0000259" key="4">
    <source>
        <dbReference type="SMART" id="SM00331"/>
    </source>
</evidence>
<protein>
    <submittedName>
        <fullName evidence="5">SpoIIE family protein phosphatase</fullName>
    </submittedName>
</protein>
<dbReference type="InterPro" id="IPR029016">
    <property type="entry name" value="GAF-like_dom_sf"/>
</dbReference>
<gene>
    <name evidence="5" type="ORF">ACFOZ0_14320</name>
</gene>
<dbReference type="Gene3D" id="3.30.565.10">
    <property type="entry name" value="Histidine kinase-like ATPase, C-terminal domain"/>
    <property type="match status" value="1"/>
</dbReference>
<dbReference type="InterPro" id="IPR035965">
    <property type="entry name" value="PAS-like_dom_sf"/>
</dbReference>
<dbReference type="SMART" id="SM00331">
    <property type="entry name" value="PP2C_SIG"/>
    <property type="match status" value="1"/>
</dbReference>
<dbReference type="EMBL" id="JBHRWR010000009">
    <property type="protein sequence ID" value="MFC3574429.1"/>
    <property type="molecule type" value="Genomic_DNA"/>
</dbReference>
<dbReference type="Pfam" id="PF07228">
    <property type="entry name" value="SpoIIE"/>
    <property type="match status" value="1"/>
</dbReference>
<feature type="domain" description="PAS" evidence="3">
    <location>
        <begin position="14"/>
        <end position="80"/>
    </location>
</feature>
<dbReference type="InterPro" id="IPR013656">
    <property type="entry name" value="PAS_4"/>
</dbReference>
<feature type="domain" description="GAF" evidence="2">
    <location>
        <begin position="153"/>
        <end position="323"/>
    </location>
</feature>
<dbReference type="RefSeq" id="WP_310769779.1">
    <property type="nucleotide sequence ID" value="NZ_JBHRWR010000009.1"/>
</dbReference>
<dbReference type="Pfam" id="PF08448">
    <property type="entry name" value="PAS_4"/>
    <property type="match status" value="1"/>
</dbReference>
<evidence type="ECO:0000256" key="1">
    <source>
        <dbReference type="ARBA" id="ARBA00022801"/>
    </source>
</evidence>
<dbReference type="InterPro" id="IPR003018">
    <property type="entry name" value="GAF"/>
</dbReference>
<dbReference type="InterPro" id="IPR052016">
    <property type="entry name" value="Bact_Sigma-Reg"/>
</dbReference>
<dbReference type="PANTHER" id="PTHR43156:SF2">
    <property type="entry name" value="STAGE II SPORULATION PROTEIN E"/>
    <property type="match status" value="1"/>
</dbReference>
<keyword evidence="1" id="KW-0378">Hydrolase</keyword>
<dbReference type="CDD" id="cd16936">
    <property type="entry name" value="HATPase_RsbW-like"/>
    <property type="match status" value="1"/>
</dbReference>
<proteinExistence type="predicted"/>
<dbReference type="InterPro" id="IPR001932">
    <property type="entry name" value="PPM-type_phosphatase-like_dom"/>
</dbReference>